<evidence type="ECO:0000256" key="5">
    <source>
        <dbReference type="ARBA" id="ARBA00020536"/>
    </source>
</evidence>
<feature type="compositionally biased region" description="Polar residues" evidence="17">
    <location>
        <begin position="413"/>
        <end position="428"/>
    </location>
</feature>
<evidence type="ECO:0000256" key="3">
    <source>
        <dbReference type="ARBA" id="ARBA00004574"/>
    </source>
</evidence>
<keyword evidence="15" id="KW-0539">Nucleus</keyword>
<evidence type="ECO:0000256" key="13">
    <source>
        <dbReference type="ARBA" id="ARBA00023125"/>
    </source>
</evidence>
<dbReference type="PANTHER" id="PTHR16308:SF13">
    <property type="entry name" value="PROTEIN LINGERER"/>
    <property type="match status" value="1"/>
</dbReference>
<keyword evidence="12" id="KW-0779">Telomere</keyword>
<feature type="compositionally biased region" description="Low complexity" evidence="17">
    <location>
        <begin position="746"/>
        <end position="761"/>
    </location>
</feature>
<keyword evidence="6" id="KW-0158">Chromosome</keyword>
<dbReference type="GO" id="GO:0003677">
    <property type="term" value="F:DNA binding"/>
    <property type="evidence" value="ECO:0007669"/>
    <property type="project" value="UniProtKB-KW"/>
</dbReference>
<feature type="compositionally biased region" description="Polar residues" evidence="17">
    <location>
        <begin position="181"/>
        <end position="197"/>
    </location>
</feature>
<feature type="compositionally biased region" description="Polar residues" evidence="17">
    <location>
        <begin position="653"/>
        <end position="670"/>
    </location>
</feature>
<evidence type="ECO:0000256" key="14">
    <source>
        <dbReference type="ARBA" id="ARBA00023204"/>
    </source>
</evidence>
<accession>A0A1E3Q6T5</accession>
<feature type="compositionally biased region" description="Low complexity" evidence="17">
    <location>
        <begin position="631"/>
        <end position="647"/>
    </location>
</feature>
<dbReference type="GO" id="GO:0000781">
    <property type="term" value="C:chromosome, telomeric region"/>
    <property type="evidence" value="ECO:0007669"/>
    <property type="project" value="UniProtKB-SubCell"/>
</dbReference>
<evidence type="ECO:0000313" key="19">
    <source>
        <dbReference type="EMBL" id="ODQ72707.1"/>
    </source>
</evidence>
<feature type="compositionally biased region" description="Polar residues" evidence="17">
    <location>
        <begin position="212"/>
        <end position="231"/>
    </location>
</feature>
<feature type="compositionally biased region" description="Low complexity" evidence="17">
    <location>
        <begin position="551"/>
        <end position="564"/>
    </location>
</feature>
<keyword evidence="9" id="KW-0227">DNA damage</keyword>
<feature type="region of interest" description="Disordered" evidence="17">
    <location>
        <begin position="746"/>
        <end position="850"/>
    </location>
</feature>
<evidence type="ECO:0000256" key="9">
    <source>
        <dbReference type="ARBA" id="ARBA00022763"/>
    </source>
</evidence>
<feature type="region of interest" description="Disordered" evidence="17">
    <location>
        <begin position="396"/>
        <end position="449"/>
    </location>
</feature>
<dbReference type="Pfam" id="PF02845">
    <property type="entry name" value="CUE"/>
    <property type="match status" value="1"/>
</dbReference>
<feature type="compositionally biased region" description="Polar residues" evidence="17">
    <location>
        <begin position="503"/>
        <end position="514"/>
    </location>
</feature>
<evidence type="ECO:0000256" key="8">
    <source>
        <dbReference type="ARBA" id="ARBA00022553"/>
    </source>
</evidence>
<evidence type="ECO:0000256" key="17">
    <source>
        <dbReference type="SAM" id="MobiDB-lite"/>
    </source>
</evidence>
<proteinExistence type="inferred from homology"/>
<feature type="compositionally biased region" description="Gly residues" evidence="17">
    <location>
        <begin position="837"/>
        <end position="850"/>
    </location>
</feature>
<evidence type="ECO:0000259" key="18">
    <source>
        <dbReference type="PROSITE" id="PS51140"/>
    </source>
</evidence>
<dbReference type="InterPro" id="IPR041803">
    <property type="entry name" value="DEF1_CUE"/>
</dbReference>
<feature type="compositionally biased region" description="Polar residues" evidence="17">
    <location>
        <begin position="38"/>
        <end position="56"/>
    </location>
</feature>
<dbReference type="PANTHER" id="PTHR16308">
    <property type="entry name" value="UBIQUITIN ASSOCIATED PROTEIN 2-LIKE/LINGERER"/>
    <property type="match status" value="1"/>
</dbReference>
<gene>
    <name evidence="19" type="ORF">LIPSTDRAFT_105331</name>
</gene>
<evidence type="ECO:0000256" key="16">
    <source>
        <dbReference type="ARBA" id="ARBA00046229"/>
    </source>
</evidence>
<dbReference type="Proteomes" id="UP000094385">
    <property type="component" value="Unassembled WGS sequence"/>
</dbReference>
<evidence type="ECO:0000256" key="6">
    <source>
        <dbReference type="ARBA" id="ARBA00022454"/>
    </source>
</evidence>
<evidence type="ECO:0000256" key="15">
    <source>
        <dbReference type="ARBA" id="ARBA00023242"/>
    </source>
</evidence>
<feature type="compositionally biased region" description="Low complexity" evidence="17">
    <location>
        <begin position="328"/>
        <end position="341"/>
    </location>
</feature>
<feature type="region of interest" description="Disordered" evidence="17">
    <location>
        <begin position="488"/>
        <end position="571"/>
    </location>
</feature>
<keyword evidence="11" id="KW-0832">Ubl conjugation</keyword>
<dbReference type="GO" id="GO:0006281">
    <property type="term" value="P:DNA repair"/>
    <property type="evidence" value="ECO:0007669"/>
    <property type="project" value="UniProtKB-KW"/>
</dbReference>
<feature type="domain" description="CUE" evidence="18">
    <location>
        <begin position="67"/>
        <end position="110"/>
    </location>
</feature>
<organism evidence="19 20">
    <name type="scientific">Lipomyces starkeyi NRRL Y-11557</name>
    <dbReference type="NCBI Taxonomy" id="675824"/>
    <lineage>
        <taxon>Eukaryota</taxon>
        <taxon>Fungi</taxon>
        <taxon>Dikarya</taxon>
        <taxon>Ascomycota</taxon>
        <taxon>Saccharomycotina</taxon>
        <taxon>Lipomycetes</taxon>
        <taxon>Lipomycetales</taxon>
        <taxon>Lipomycetaceae</taxon>
        <taxon>Lipomyces</taxon>
    </lineage>
</organism>
<dbReference type="OrthoDB" id="5396806at2759"/>
<keyword evidence="14" id="KW-0234">DNA repair</keyword>
<comment type="function">
    <text evidence="16">Recruits the ubiquitination machinery to RNA polymerase II for polyubiquitination, removal and degradation, when the transcription-coupled repair (TCR) factor RAD26 fails to efficiently displace stalled RNA polymerase II. Also involved in telomere length regulation. Binds DNA.</text>
</comment>
<reference evidence="19 20" key="1">
    <citation type="journal article" date="2016" name="Proc. Natl. Acad. Sci. U.S.A.">
        <title>Comparative genomics of biotechnologically important yeasts.</title>
        <authorList>
            <person name="Riley R."/>
            <person name="Haridas S."/>
            <person name="Wolfe K.H."/>
            <person name="Lopes M.R."/>
            <person name="Hittinger C.T."/>
            <person name="Goeker M."/>
            <person name="Salamov A.A."/>
            <person name="Wisecaver J.H."/>
            <person name="Long T.M."/>
            <person name="Calvey C.H."/>
            <person name="Aerts A.L."/>
            <person name="Barry K.W."/>
            <person name="Choi C."/>
            <person name="Clum A."/>
            <person name="Coughlan A.Y."/>
            <person name="Deshpande S."/>
            <person name="Douglass A.P."/>
            <person name="Hanson S.J."/>
            <person name="Klenk H.-P."/>
            <person name="LaButti K.M."/>
            <person name="Lapidus A."/>
            <person name="Lindquist E.A."/>
            <person name="Lipzen A.M."/>
            <person name="Meier-Kolthoff J.P."/>
            <person name="Ohm R.A."/>
            <person name="Otillar R.P."/>
            <person name="Pangilinan J.L."/>
            <person name="Peng Y."/>
            <person name="Rokas A."/>
            <person name="Rosa C.A."/>
            <person name="Scheuner C."/>
            <person name="Sibirny A.A."/>
            <person name="Slot J.C."/>
            <person name="Stielow J.B."/>
            <person name="Sun H."/>
            <person name="Kurtzman C.P."/>
            <person name="Blackwell M."/>
            <person name="Grigoriev I.V."/>
            <person name="Jeffries T.W."/>
        </authorList>
    </citation>
    <scope>NUCLEOTIDE SEQUENCE [LARGE SCALE GENOMIC DNA]</scope>
    <source>
        <strain evidence="19 20">NRRL Y-11557</strain>
    </source>
</reference>
<name>A0A1E3Q6T5_LIPST</name>
<evidence type="ECO:0000256" key="11">
    <source>
        <dbReference type="ARBA" id="ARBA00022843"/>
    </source>
</evidence>
<dbReference type="CDD" id="cd14368">
    <property type="entry name" value="CUE_DEF1_like"/>
    <property type="match status" value="1"/>
</dbReference>
<evidence type="ECO:0000256" key="4">
    <source>
        <dbReference type="ARBA" id="ARBA00005491"/>
    </source>
</evidence>
<evidence type="ECO:0000256" key="1">
    <source>
        <dbReference type="ARBA" id="ARBA00004123"/>
    </source>
</evidence>
<keyword evidence="7" id="KW-0963">Cytoplasm</keyword>
<dbReference type="AlphaFoldDB" id="A0A1E3Q6T5"/>
<feature type="compositionally biased region" description="Low complexity" evidence="17">
    <location>
        <begin position="14"/>
        <end position="37"/>
    </location>
</feature>
<keyword evidence="13" id="KW-0238">DNA-binding</keyword>
<dbReference type="EMBL" id="KV454295">
    <property type="protein sequence ID" value="ODQ72707.1"/>
    <property type="molecule type" value="Genomic_DNA"/>
</dbReference>
<evidence type="ECO:0000256" key="2">
    <source>
        <dbReference type="ARBA" id="ARBA00004496"/>
    </source>
</evidence>
<keyword evidence="10" id="KW-0833">Ubl conjugation pathway</keyword>
<feature type="compositionally biased region" description="Polar residues" evidence="17">
    <location>
        <begin position="243"/>
        <end position="263"/>
    </location>
</feature>
<dbReference type="InterPro" id="IPR051833">
    <property type="entry name" value="TC-DDR_regulator"/>
</dbReference>
<dbReference type="InterPro" id="IPR003892">
    <property type="entry name" value="CUE"/>
</dbReference>
<dbReference type="GO" id="GO:0043130">
    <property type="term" value="F:ubiquitin binding"/>
    <property type="evidence" value="ECO:0007669"/>
    <property type="project" value="InterPro"/>
</dbReference>
<evidence type="ECO:0000256" key="7">
    <source>
        <dbReference type="ARBA" id="ARBA00022490"/>
    </source>
</evidence>
<feature type="region of interest" description="Disordered" evidence="17">
    <location>
        <begin position="621"/>
        <end position="670"/>
    </location>
</feature>
<dbReference type="PROSITE" id="PS51140">
    <property type="entry name" value="CUE"/>
    <property type="match status" value="1"/>
</dbReference>
<evidence type="ECO:0000313" key="20">
    <source>
        <dbReference type="Proteomes" id="UP000094385"/>
    </source>
</evidence>
<dbReference type="GO" id="GO:0005737">
    <property type="term" value="C:cytoplasm"/>
    <property type="evidence" value="ECO:0007669"/>
    <property type="project" value="UniProtKB-SubCell"/>
</dbReference>
<feature type="compositionally biased region" description="Low complexity" evidence="17">
    <location>
        <begin position="136"/>
        <end position="145"/>
    </location>
</feature>
<feature type="region of interest" description="Disordered" evidence="17">
    <location>
        <begin position="113"/>
        <end position="300"/>
    </location>
</feature>
<comment type="subcellular location">
    <subcellularLocation>
        <location evidence="3">Chromosome</location>
        <location evidence="3">Telomere</location>
    </subcellularLocation>
    <subcellularLocation>
        <location evidence="2">Cytoplasm</location>
    </subcellularLocation>
    <subcellularLocation>
        <location evidence="1">Nucleus</location>
    </subcellularLocation>
</comment>
<feature type="region of interest" description="Disordered" evidence="17">
    <location>
        <begin position="1"/>
        <end position="56"/>
    </location>
</feature>
<dbReference type="GO" id="GO:0005634">
    <property type="term" value="C:nucleus"/>
    <property type="evidence" value="ECO:0007669"/>
    <property type="project" value="UniProtKB-SubCell"/>
</dbReference>
<evidence type="ECO:0000256" key="10">
    <source>
        <dbReference type="ARBA" id="ARBA00022786"/>
    </source>
</evidence>
<feature type="compositionally biased region" description="Basic and acidic residues" evidence="17">
    <location>
        <begin position="150"/>
        <end position="164"/>
    </location>
</feature>
<feature type="region of interest" description="Disordered" evidence="17">
    <location>
        <begin position="315"/>
        <end position="343"/>
    </location>
</feature>
<protein>
    <recommendedName>
        <fullName evidence="5">RNA polymerase II degradation factor 1</fullName>
    </recommendedName>
</protein>
<sequence length="850" mass="90399">MADVQSRPSHRTSRGGYHSSRGRSSYTSRGSATSSRSNPTSENTFSDPTTMASSASVDDTIQSLKAQYLAGLELLSELFPDWSEEDLLYLLSETAGDVEIAVVRITEGHASQWGEVKKKTKERSKSKGPFTSSEYTRSSGSASTRGRSRGGFESRGRGRGDRGRSRGGNANGRVVHEVTEDSTPSLPTPAPDTSNATWGEPPVSATDFASGGDSTVGWSGEPATTTTSSWDTPAAAEIEPPAVTSNNTNGWDSTAAATETTNGWGAIPTATAPSEWDKSAASKPVAPIAPATTKPASSVIKPGTKMSWASIAKPVAESKPEPVKPKTAAAPESAPAAPVSSGWGEVHVAETSFSNNDFVSSASTTEEPEWNITLPAAPDDFAEMTPTAPLTHENVDKVINDAPPPPSSSLASNIDSSTAPSLSNSTPAPSKLPPGLAAKNVPTGGRSPAYSRILNQDAPVVMPGSVQAQVERAGLQFGSLNLANAPEEENFETPKEQLEAPVSQKTTPTYQQAPDAQPVDTASLVQPAPSQVPAQGLSGFGQPTMQANRYAQPQQAPIQTQAQQKGFEPFSQSPYGAYPTQTHIPGFGAFPSDYQNPYGADPQRQGYNYYPYQQQAVTTAAAQDSLQRTASSTLEQLTPSSTSTQPTRFGVGSEQSQTSPAPTASPGMSAQHNQYGIHPYYLSPAYTAYYMNNMNSYQGYYGHQQTQPQFGQQKSLYGQQQSQFYGDHYSRAQQLQQQQQQQQQVTQQQQPVQQSTQTPQQASVSSLGGIPDFLQQRDDASKVAGGARPTSSAGHTPQQQQQQPPQQQSQIPLQQQPIPQQQNMYGGFSGYAPYGMGQQGRQGGWGGYGH</sequence>
<comment type="similarity">
    <text evidence="4">Belongs to the DEF1 family.</text>
</comment>
<keyword evidence="8" id="KW-0597">Phosphoprotein</keyword>
<feature type="compositionally biased region" description="Low complexity" evidence="17">
    <location>
        <begin position="797"/>
        <end position="822"/>
    </location>
</feature>
<evidence type="ECO:0000256" key="12">
    <source>
        <dbReference type="ARBA" id="ARBA00022895"/>
    </source>
</evidence>
<dbReference type="STRING" id="675824.A0A1E3Q6T5"/>
<keyword evidence="20" id="KW-1185">Reference proteome</keyword>